<dbReference type="AlphaFoldDB" id="A0A4C1YBG7"/>
<accession>A0A4C1YBG7</accession>
<proteinExistence type="predicted"/>
<protein>
    <submittedName>
        <fullName evidence="2">Uncharacterized protein</fullName>
    </submittedName>
</protein>
<feature type="region of interest" description="Disordered" evidence="1">
    <location>
        <begin position="75"/>
        <end position="106"/>
    </location>
</feature>
<name>A0A4C1YBG7_EUMVA</name>
<feature type="region of interest" description="Disordered" evidence="1">
    <location>
        <begin position="138"/>
        <end position="176"/>
    </location>
</feature>
<organism evidence="2 3">
    <name type="scientific">Eumeta variegata</name>
    <name type="common">Bagworm moth</name>
    <name type="synonym">Eumeta japonica</name>
    <dbReference type="NCBI Taxonomy" id="151549"/>
    <lineage>
        <taxon>Eukaryota</taxon>
        <taxon>Metazoa</taxon>
        <taxon>Ecdysozoa</taxon>
        <taxon>Arthropoda</taxon>
        <taxon>Hexapoda</taxon>
        <taxon>Insecta</taxon>
        <taxon>Pterygota</taxon>
        <taxon>Neoptera</taxon>
        <taxon>Endopterygota</taxon>
        <taxon>Lepidoptera</taxon>
        <taxon>Glossata</taxon>
        <taxon>Ditrysia</taxon>
        <taxon>Tineoidea</taxon>
        <taxon>Psychidae</taxon>
        <taxon>Oiketicinae</taxon>
        <taxon>Eumeta</taxon>
    </lineage>
</organism>
<reference evidence="2 3" key="1">
    <citation type="journal article" date="2019" name="Commun. Biol.">
        <title>The bagworm genome reveals a unique fibroin gene that provides high tensile strength.</title>
        <authorList>
            <person name="Kono N."/>
            <person name="Nakamura H."/>
            <person name="Ohtoshi R."/>
            <person name="Tomita M."/>
            <person name="Numata K."/>
            <person name="Arakawa K."/>
        </authorList>
    </citation>
    <scope>NUCLEOTIDE SEQUENCE [LARGE SCALE GENOMIC DNA]</scope>
</reference>
<feature type="compositionally biased region" description="Low complexity" evidence="1">
    <location>
        <begin position="150"/>
        <end position="159"/>
    </location>
</feature>
<evidence type="ECO:0000313" key="3">
    <source>
        <dbReference type="Proteomes" id="UP000299102"/>
    </source>
</evidence>
<comment type="caution">
    <text evidence="2">The sequence shown here is derived from an EMBL/GenBank/DDBJ whole genome shotgun (WGS) entry which is preliminary data.</text>
</comment>
<feature type="region of interest" description="Disordered" evidence="1">
    <location>
        <begin position="1"/>
        <end position="25"/>
    </location>
</feature>
<evidence type="ECO:0000313" key="2">
    <source>
        <dbReference type="EMBL" id="GBP72683.1"/>
    </source>
</evidence>
<gene>
    <name evidence="2" type="ORF">EVAR_52160_1</name>
</gene>
<sequence length="176" mass="19581">MDTTVVKRAESGEYRERNREQKAPYVSYSIEAPSLHKRAGEVGHLRHPEISLIPMRRKSPGSQLGASAAAHKARLFAGNRHRPRSLTYRPRRAPAGCVKATQPRRRRRITSPTGNFVSLKVATCGGGNLEARATDSRLINDPGRRRARYTNTPLSLLNNPPHPPDDSHAPRFPISP</sequence>
<feature type="compositionally biased region" description="Basic and acidic residues" evidence="1">
    <location>
        <begin position="1"/>
        <end position="22"/>
    </location>
</feature>
<dbReference type="EMBL" id="BGZK01001153">
    <property type="protein sequence ID" value="GBP72683.1"/>
    <property type="molecule type" value="Genomic_DNA"/>
</dbReference>
<keyword evidence="3" id="KW-1185">Reference proteome</keyword>
<dbReference type="Proteomes" id="UP000299102">
    <property type="component" value="Unassembled WGS sequence"/>
</dbReference>
<feature type="compositionally biased region" description="Basic residues" evidence="1">
    <location>
        <begin position="75"/>
        <end position="92"/>
    </location>
</feature>
<evidence type="ECO:0000256" key="1">
    <source>
        <dbReference type="SAM" id="MobiDB-lite"/>
    </source>
</evidence>